<reference evidence="1" key="1">
    <citation type="submission" date="2020-07" db="EMBL/GenBank/DDBJ databases">
        <title>Ethylene signaling mediates host invasion by parasitic plants.</title>
        <authorList>
            <person name="Yoshida S."/>
        </authorList>
    </citation>
    <scope>NUCLEOTIDE SEQUENCE</scope>
    <source>
        <strain evidence="1">Okayama</strain>
    </source>
</reference>
<protein>
    <submittedName>
        <fullName evidence="1">Cysteine synthase chloroplastic/chromoplastic</fullName>
    </submittedName>
</protein>
<dbReference type="PANTHER" id="PTHR10314">
    <property type="entry name" value="CYSTATHIONINE BETA-SYNTHASE"/>
    <property type="match status" value="1"/>
</dbReference>
<dbReference type="EMBL" id="BMAC01000016">
    <property type="protein sequence ID" value="GFP80183.1"/>
    <property type="molecule type" value="Genomic_DNA"/>
</dbReference>
<accession>A0A830B6K5</accession>
<dbReference type="Proteomes" id="UP000653305">
    <property type="component" value="Unassembled WGS sequence"/>
</dbReference>
<gene>
    <name evidence="1" type="ORF">PHJA_000161700</name>
</gene>
<dbReference type="OrthoDB" id="10259545at2759"/>
<dbReference type="AlphaFoldDB" id="A0A830B6K5"/>
<name>A0A830B6K5_9LAMI</name>
<proteinExistence type="predicted"/>
<dbReference type="SUPFAM" id="SSF53686">
    <property type="entry name" value="Tryptophan synthase beta subunit-like PLP-dependent enzymes"/>
    <property type="match status" value="1"/>
</dbReference>
<dbReference type="InterPro" id="IPR050214">
    <property type="entry name" value="Cys_Synth/Cystath_Beta-Synth"/>
</dbReference>
<evidence type="ECO:0000313" key="2">
    <source>
        <dbReference type="Proteomes" id="UP000653305"/>
    </source>
</evidence>
<keyword evidence="2" id="KW-1185">Reference proteome</keyword>
<dbReference type="InterPro" id="IPR036052">
    <property type="entry name" value="TrpB-like_PALP_sf"/>
</dbReference>
<comment type="caution">
    <text evidence="1">The sequence shown here is derived from an EMBL/GenBank/DDBJ whole genome shotgun (WGS) entry which is preliminary data.</text>
</comment>
<organism evidence="1 2">
    <name type="scientific">Phtheirospermum japonicum</name>
    <dbReference type="NCBI Taxonomy" id="374723"/>
    <lineage>
        <taxon>Eukaryota</taxon>
        <taxon>Viridiplantae</taxon>
        <taxon>Streptophyta</taxon>
        <taxon>Embryophyta</taxon>
        <taxon>Tracheophyta</taxon>
        <taxon>Spermatophyta</taxon>
        <taxon>Magnoliopsida</taxon>
        <taxon>eudicotyledons</taxon>
        <taxon>Gunneridae</taxon>
        <taxon>Pentapetalae</taxon>
        <taxon>asterids</taxon>
        <taxon>lamiids</taxon>
        <taxon>Lamiales</taxon>
        <taxon>Orobanchaceae</taxon>
        <taxon>Orobanchaceae incertae sedis</taxon>
        <taxon>Phtheirospermum</taxon>
    </lineage>
</organism>
<sequence>MVWVVSLITTAVNFSIIIFNITLGCTKNPYAIADDVSQLIGKTPMDHLNNVVKGCVASTTAKLDNMEPCCSVKDR</sequence>
<evidence type="ECO:0000313" key="1">
    <source>
        <dbReference type="EMBL" id="GFP80183.1"/>
    </source>
</evidence>
<dbReference type="Gene3D" id="3.40.50.1100">
    <property type="match status" value="1"/>
</dbReference>